<dbReference type="Pfam" id="PF05016">
    <property type="entry name" value="ParE_toxin"/>
    <property type="match status" value="1"/>
</dbReference>
<dbReference type="PATRIC" id="fig|1566026.4.peg.3112"/>
<dbReference type="RefSeq" id="WP_053222877.1">
    <property type="nucleotide sequence ID" value="NZ_JSVA01000007.1"/>
</dbReference>
<evidence type="ECO:0000256" key="1">
    <source>
        <dbReference type="ARBA" id="ARBA00022649"/>
    </source>
</evidence>
<dbReference type="OrthoDB" id="1098070at2"/>
<keyword evidence="3" id="KW-1185">Reference proteome</keyword>
<reference evidence="3" key="1">
    <citation type="submission" date="2014-11" db="EMBL/GenBank/DDBJ databases">
        <title>Genome sequencing of Roseivirga sp. D-25.</title>
        <authorList>
            <person name="Selvaratnam C."/>
            <person name="Thevarajoo S."/>
            <person name="Goh K.M."/>
            <person name="Eee R."/>
            <person name="Chan K.-G."/>
            <person name="Chong C.S."/>
        </authorList>
    </citation>
    <scope>NUCLEOTIDE SEQUENCE [LARGE SCALE GENOMIC DNA]</scope>
    <source>
        <strain evidence="3">D-25</strain>
    </source>
</reference>
<dbReference type="EMBL" id="JSVA01000007">
    <property type="protein sequence ID" value="KOF03512.1"/>
    <property type="molecule type" value="Genomic_DNA"/>
</dbReference>
<protein>
    <submittedName>
        <fullName evidence="2">Addiction module toxin RelE</fullName>
    </submittedName>
</protein>
<proteinExistence type="predicted"/>
<dbReference type="InterPro" id="IPR035093">
    <property type="entry name" value="RelE/ParE_toxin_dom_sf"/>
</dbReference>
<evidence type="ECO:0000313" key="3">
    <source>
        <dbReference type="Proteomes" id="UP000036908"/>
    </source>
</evidence>
<dbReference type="AlphaFoldDB" id="A0A0L8AMR7"/>
<sequence length="97" mass="11455">MVKKVVWSPKAQAERKSVLEYWVNRNKSKAYSLKLNTLIKEAINLIISNPDIGRKTDIPNVRIKIVRDYLIFYEVKDESLHILSFWDSRQDPQKVKP</sequence>
<keyword evidence="1" id="KW-1277">Toxin-antitoxin system</keyword>
<accession>A0A0L8AMR7</accession>
<dbReference type="Proteomes" id="UP000036908">
    <property type="component" value="Unassembled WGS sequence"/>
</dbReference>
<organism evidence="2 3">
    <name type="scientific">Roseivirga seohaensis subsp. aquiponti</name>
    <dbReference type="NCBI Taxonomy" id="1566026"/>
    <lineage>
        <taxon>Bacteria</taxon>
        <taxon>Pseudomonadati</taxon>
        <taxon>Bacteroidota</taxon>
        <taxon>Cytophagia</taxon>
        <taxon>Cytophagales</taxon>
        <taxon>Roseivirgaceae</taxon>
        <taxon>Roseivirga</taxon>
    </lineage>
</organism>
<name>A0A0L8AMR7_9BACT</name>
<dbReference type="Gene3D" id="3.30.2310.20">
    <property type="entry name" value="RelE-like"/>
    <property type="match status" value="1"/>
</dbReference>
<comment type="caution">
    <text evidence="2">The sequence shown here is derived from an EMBL/GenBank/DDBJ whole genome shotgun (WGS) entry which is preliminary data.</text>
</comment>
<gene>
    <name evidence="2" type="ORF">OB69_06420</name>
</gene>
<evidence type="ECO:0000313" key="2">
    <source>
        <dbReference type="EMBL" id="KOF03512.1"/>
    </source>
</evidence>
<dbReference type="InterPro" id="IPR007712">
    <property type="entry name" value="RelE/ParE_toxin"/>
</dbReference>